<reference evidence="2 3" key="1">
    <citation type="submission" date="2012-06" db="EMBL/GenBank/DDBJ databases">
        <title>Complete sequence of Thiocystis violascens DSM 198.</title>
        <authorList>
            <consortium name="US DOE Joint Genome Institute"/>
            <person name="Lucas S."/>
            <person name="Han J."/>
            <person name="Lapidus A."/>
            <person name="Cheng J.-F."/>
            <person name="Goodwin L."/>
            <person name="Pitluck S."/>
            <person name="Peters L."/>
            <person name="Ovchinnikova G."/>
            <person name="Teshima H."/>
            <person name="Detter J.C."/>
            <person name="Han C."/>
            <person name="Tapia R."/>
            <person name="Land M."/>
            <person name="Hauser L."/>
            <person name="Kyrpides N."/>
            <person name="Ivanova N."/>
            <person name="Pagani I."/>
            <person name="Vogl K."/>
            <person name="Liu Z."/>
            <person name="Frigaard N.-U."/>
            <person name="Bryant D."/>
            <person name="Woyke T."/>
        </authorList>
    </citation>
    <scope>NUCLEOTIDE SEQUENCE [LARGE SCALE GENOMIC DNA]</scope>
    <source>
        <strain evidence="3">ATCC 17096 / DSM 198 / 6111</strain>
    </source>
</reference>
<keyword evidence="3" id="KW-1185">Reference proteome</keyword>
<sequence>MSDLNVYRNSHAELRQMIDDLNSILTPELLKIRPNAKTAYELLCDLGKKVRSHLADEDRSLYPTLLIHEDPKIKSIAWGFISGEKPLRKIFDDYHKRWLKNCDFKFTDDFLAETHEVFEMVASRIDREEQVLLPKLLEIGVFQETQQSGSPSF</sequence>
<protein>
    <recommendedName>
        <fullName evidence="1">Hemerythrin-like domain-containing protein</fullName>
    </recommendedName>
</protein>
<dbReference type="eggNOG" id="COG3945">
    <property type="taxonomic scope" value="Bacteria"/>
</dbReference>
<evidence type="ECO:0000259" key="1">
    <source>
        <dbReference type="Pfam" id="PF01814"/>
    </source>
</evidence>
<dbReference type="KEGG" id="tvi:Thivi_3163"/>
<dbReference type="InterPro" id="IPR012312">
    <property type="entry name" value="Hemerythrin-like"/>
</dbReference>
<proteinExistence type="predicted"/>
<dbReference type="RefSeq" id="WP_014779453.1">
    <property type="nucleotide sequence ID" value="NC_018012.1"/>
</dbReference>
<dbReference type="STRING" id="765911.Thivi_3163"/>
<dbReference type="Pfam" id="PF01814">
    <property type="entry name" value="Hemerythrin"/>
    <property type="match status" value="1"/>
</dbReference>
<dbReference type="HOGENOM" id="CLU_149394_0_0_6"/>
<gene>
    <name evidence="2" type="ordered locus">Thivi_3163</name>
</gene>
<feature type="domain" description="Hemerythrin-like" evidence="1">
    <location>
        <begin position="5"/>
        <end position="136"/>
    </location>
</feature>
<dbReference type="EMBL" id="CP003154">
    <property type="protein sequence ID" value="AFL75040.1"/>
    <property type="molecule type" value="Genomic_DNA"/>
</dbReference>
<evidence type="ECO:0000313" key="2">
    <source>
        <dbReference type="EMBL" id="AFL75040.1"/>
    </source>
</evidence>
<name>I3YDH2_THIV6</name>
<dbReference type="AlphaFoldDB" id="I3YDH2"/>
<accession>I3YDH2</accession>
<dbReference type="OrthoDB" id="8809825at2"/>
<dbReference type="Proteomes" id="UP000006062">
    <property type="component" value="Chromosome"/>
</dbReference>
<organism evidence="2 3">
    <name type="scientific">Thiocystis violascens (strain ATCC 17096 / DSM 198 / 6111)</name>
    <name type="common">Chromatium violascens</name>
    <dbReference type="NCBI Taxonomy" id="765911"/>
    <lineage>
        <taxon>Bacteria</taxon>
        <taxon>Pseudomonadati</taxon>
        <taxon>Pseudomonadota</taxon>
        <taxon>Gammaproteobacteria</taxon>
        <taxon>Chromatiales</taxon>
        <taxon>Chromatiaceae</taxon>
        <taxon>Thiocystis</taxon>
    </lineage>
</organism>
<evidence type="ECO:0000313" key="3">
    <source>
        <dbReference type="Proteomes" id="UP000006062"/>
    </source>
</evidence>